<protein>
    <submittedName>
        <fullName evidence="3">Uncharacterized protein</fullName>
    </submittedName>
</protein>
<keyword evidence="4" id="KW-1185">Reference proteome</keyword>
<sequence>MSSTQPALPTAWLAPPEGLLASNHPVQIAPVPLAISVTLAFLVSAAMIFLFSQNRVVFLQDKIIRPEENVAQPTAAEPRRLRTEPIQNIEIPRVVHPTSTPDKLVTRHVGFDPGLKADNLLGMDGNARQEYPRPNSRAGRNVKRRDCATPSHLDYDSDAETLNDFDRNSAVWPLSRSEASDAEALELRRSRLYDRDSIRRSRFSLADNKRLGDAY</sequence>
<evidence type="ECO:0000313" key="4">
    <source>
        <dbReference type="Proteomes" id="UP000799777"/>
    </source>
</evidence>
<proteinExistence type="predicted"/>
<organism evidence="3 4">
    <name type="scientific">Setomelanomma holmii</name>
    <dbReference type="NCBI Taxonomy" id="210430"/>
    <lineage>
        <taxon>Eukaryota</taxon>
        <taxon>Fungi</taxon>
        <taxon>Dikarya</taxon>
        <taxon>Ascomycota</taxon>
        <taxon>Pezizomycotina</taxon>
        <taxon>Dothideomycetes</taxon>
        <taxon>Pleosporomycetidae</taxon>
        <taxon>Pleosporales</taxon>
        <taxon>Pleosporineae</taxon>
        <taxon>Phaeosphaeriaceae</taxon>
        <taxon>Setomelanomma</taxon>
    </lineage>
</organism>
<keyword evidence="2" id="KW-0812">Transmembrane</keyword>
<reference evidence="3" key="1">
    <citation type="journal article" date="2020" name="Stud. Mycol.">
        <title>101 Dothideomycetes genomes: a test case for predicting lifestyles and emergence of pathogens.</title>
        <authorList>
            <person name="Haridas S."/>
            <person name="Albert R."/>
            <person name="Binder M."/>
            <person name="Bloem J."/>
            <person name="Labutti K."/>
            <person name="Salamov A."/>
            <person name="Andreopoulos B."/>
            <person name="Baker S."/>
            <person name="Barry K."/>
            <person name="Bills G."/>
            <person name="Bluhm B."/>
            <person name="Cannon C."/>
            <person name="Castanera R."/>
            <person name="Culley D."/>
            <person name="Daum C."/>
            <person name="Ezra D."/>
            <person name="Gonzalez J."/>
            <person name="Henrissat B."/>
            <person name="Kuo A."/>
            <person name="Liang C."/>
            <person name="Lipzen A."/>
            <person name="Lutzoni F."/>
            <person name="Magnuson J."/>
            <person name="Mondo S."/>
            <person name="Nolan M."/>
            <person name="Ohm R."/>
            <person name="Pangilinan J."/>
            <person name="Park H.-J."/>
            <person name="Ramirez L."/>
            <person name="Alfaro M."/>
            <person name="Sun H."/>
            <person name="Tritt A."/>
            <person name="Yoshinaga Y."/>
            <person name="Zwiers L.-H."/>
            <person name="Turgeon B."/>
            <person name="Goodwin S."/>
            <person name="Spatafora J."/>
            <person name="Crous P."/>
            <person name="Grigoriev I."/>
        </authorList>
    </citation>
    <scope>NUCLEOTIDE SEQUENCE</scope>
    <source>
        <strain evidence="3">CBS 110217</strain>
    </source>
</reference>
<gene>
    <name evidence="3" type="ORF">EK21DRAFT_85418</name>
</gene>
<feature type="transmembrane region" description="Helical" evidence="2">
    <location>
        <begin position="31"/>
        <end position="52"/>
    </location>
</feature>
<evidence type="ECO:0000313" key="3">
    <source>
        <dbReference type="EMBL" id="KAF2034372.1"/>
    </source>
</evidence>
<keyword evidence="2" id="KW-0472">Membrane</keyword>
<dbReference type="OrthoDB" id="3745978at2759"/>
<name>A0A9P4HJI3_9PLEO</name>
<keyword evidence="2" id="KW-1133">Transmembrane helix</keyword>
<comment type="caution">
    <text evidence="3">The sequence shown here is derived from an EMBL/GenBank/DDBJ whole genome shotgun (WGS) entry which is preliminary data.</text>
</comment>
<dbReference type="AlphaFoldDB" id="A0A9P4HJI3"/>
<dbReference type="Proteomes" id="UP000799777">
    <property type="component" value="Unassembled WGS sequence"/>
</dbReference>
<dbReference type="EMBL" id="ML978161">
    <property type="protein sequence ID" value="KAF2034372.1"/>
    <property type="molecule type" value="Genomic_DNA"/>
</dbReference>
<feature type="region of interest" description="Disordered" evidence="1">
    <location>
        <begin position="122"/>
        <end position="143"/>
    </location>
</feature>
<evidence type="ECO:0000256" key="2">
    <source>
        <dbReference type="SAM" id="Phobius"/>
    </source>
</evidence>
<evidence type="ECO:0000256" key="1">
    <source>
        <dbReference type="SAM" id="MobiDB-lite"/>
    </source>
</evidence>
<accession>A0A9P4HJI3</accession>